<keyword evidence="4" id="KW-0378">Hydrolase</keyword>
<dbReference type="SUPFAM" id="SSF46785">
    <property type="entry name" value="Winged helix' DNA-binding domain"/>
    <property type="match status" value="1"/>
</dbReference>
<dbReference type="GO" id="GO:0006508">
    <property type="term" value="P:proteolysis"/>
    <property type="evidence" value="ECO:0007669"/>
    <property type="project" value="InterPro"/>
</dbReference>
<dbReference type="Proteomes" id="UP000005959">
    <property type="component" value="Unassembled WGS sequence"/>
</dbReference>
<evidence type="ECO:0000256" key="5">
    <source>
        <dbReference type="ARBA" id="ARBA00022813"/>
    </source>
</evidence>
<comment type="caution">
    <text evidence="12">The sequence shown here is derived from an EMBL/GenBank/DDBJ whole genome shotgun (WGS) entry which is preliminary data.</text>
</comment>
<keyword evidence="6" id="KW-0805">Transcription regulation</keyword>
<evidence type="ECO:0000256" key="9">
    <source>
        <dbReference type="ARBA" id="ARBA00023204"/>
    </source>
</evidence>
<evidence type="ECO:0000256" key="3">
    <source>
        <dbReference type="ARBA" id="ARBA00022763"/>
    </source>
</evidence>
<accession>G9Y6N8</accession>
<name>G9Y6N8_HAFAL</name>
<gene>
    <name evidence="12" type="ORF">HMPREF0454_02138</name>
</gene>
<dbReference type="PANTHER" id="PTHR33516:SF2">
    <property type="entry name" value="LEXA REPRESSOR-RELATED"/>
    <property type="match status" value="1"/>
</dbReference>
<dbReference type="EMBL" id="AGCI01000048">
    <property type="protein sequence ID" value="EHM42738.1"/>
    <property type="molecule type" value="Genomic_DNA"/>
</dbReference>
<keyword evidence="5" id="KW-0068">Autocatalytic cleavage</keyword>
<keyword evidence="7" id="KW-0238">DNA-binding</keyword>
<evidence type="ECO:0000256" key="4">
    <source>
        <dbReference type="ARBA" id="ARBA00022801"/>
    </source>
</evidence>
<keyword evidence="3" id="KW-0227">DNA damage</keyword>
<keyword evidence="9" id="KW-0234">DNA repair</keyword>
<organism evidence="12 13">
    <name type="scientific">Hafnia alvei ATCC 51873</name>
    <dbReference type="NCBI Taxonomy" id="1002364"/>
    <lineage>
        <taxon>Bacteria</taxon>
        <taxon>Pseudomonadati</taxon>
        <taxon>Pseudomonadota</taxon>
        <taxon>Gammaproteobacteria</taxon>
        <taxon>Enterobacterales</taxon>
        <taxon>Hafniaceae</taxon>
        <taxon>Hafnia</taxon>
    </lineage>
</organism>
<dbReference type="Pfam" id="PF01726">
    <property type="entry name" value="LexA_DNA_bind"/>
    <property type="match status" value="1"/>
</dbReference>
<dbReference type="GO" id="GO:0004252">
    <property type="term" value="F:serine-type endopeptidase activity"/>
    <property type="evidence" value="ECO:0007669"/>
    <property type="project" value="InterPro"/>
</dbReference>
<dbReference type="InterPro" id="IPR036388">
    <property type="entry name" value="WH-like_DNA-bd_sf"/>
</dbReference>
<dbReference type="InterPro" id="IPR050077">
    <property type="entry name" value="LexA_repressor"/>
</dbReference>
<evidence type="ECO:0000256" key="7">
    <source>
        <dbReference type="ARBA" id="ARBA00023125"/>
    </source>
</evidence>
<evidence type="ECO:0000259" key="11">
    <source>
        <dbReference type="Pfam" id="PF01726"/>
    </source>
</evidence>
<dbReference type="AlphaFoldDB" id="G9Y6N8"/>
<dbReference type="InterPro" id="IPR006199">
    <property type="entry name" value="LexA_DNA-bd_dom"/>
</dbReference>
<keyword evidence="10" id="KW-0742">SOS response</keyword>
<evidence type="ECO:0000313" key="13">
    <source>
        <dbReference type="Proteomes" id="UP000005959"/>
    </source>
</evidence>
<dbReference type="GO" id="GO:0006260">
    <property type="term" value="P:DNA replication"/>
    <property type="evidence" value="ECO:0007669"/>
    <property type="project" value="UniProtKB-KW"/>
</dbReference>
<dbReference type="FunFam" id="1.10.10.10:FF:000009">
    <property type="entry name" value="LexA repressor"/>
    <property type="match status" value="1"/>
</dbReference>
<dbReference type="GO" id="GO:0003677">
    <property type="term" value="F:DNA binding"/>
    <property type="evidence" value="ECO:0007669"/>
    <property type="project" value="UniProtKB-KW"/>
</dbReference>
<evidence type="ECO:0000256" key="8">
    <source>
        <dbReference type="ARBA" id="ARBA00023163"/>
    </source>
</evidence>
<dbReference type="GO" id="GO:0009432">
    <property type="term" value="P:SOS response"/>
    <property type="evidence" value="ECO:0007669"/>
    <property type="project" value="UniProtKB-KW"/>
</dbReference>
<evidence type="ECO:0000256" key="6">
    <source>
        <dbReference type="ARBA" id="ARBA00023015"/>
    </source>
</evidence>
<keyword evidence="2" id="KW-0235">DNA replication</keyword>
<dbReference type="HOGENOM" id="CLU_2046367_0_0_6"/>
<reference evidence="12 13" key="1">
    <citation type="submission" date="2011-08" db="EMBL/GenBank/DDBJ databases">
        <authorList>
            <person name="Weinstock G."/>
            <person name="Sodergren E."/>
            <person name="Clifton S."/>
            <person name="Fulton L."/>
            <person name="Fulton B."/>
            <person name="Courtney L."/>
            <person name="Fronick C."/>
            <person name="Harrison M."/>
            <person name="Strong C."/>
            <person name="Farmer C."/>
            <person name="Delahaunty K."/>
            <person name="Markovic C."/>
            <person name="Hall O."/>
            <person name="Minx P."/>
            <person name="Tomlinson C."/>
            <person name="Mitreva M."/>
            <person name="Hou S."/>
            <person name="Chen J."/>
            <person name="Wollam A."/>
            <person name="Pepin K.H."/>
            <person name="Johnson M."/>
            <person name="Bhonagiri V."/>
            <person name="Zhang X."/>
            <person name="Suruliraj S."/>
            <person name="Warren W."/>
            <person name="Chinwalla A."/>
            <person name="Mardis E.R."/>
            <person name="Wilson R.K."/>
        </authorList>
    </citation>
    <scope>NUCLEOTIDE SEQUENCE [LARGE SCALE GENOMIC DNA]</scope>
    <source>
        <strain evidence="12 13">ATCC 51873</strain>
    </source>
</reference>
<proteinExistence type="predicted"/>
<protein>
    <submittedName>
        <fullName evidence="12">LexA DNA binding domain protein</fullName>
    </submittedName>
</protein>
<dbReference type="Gene3D" id="1.10.10.10">
    <property type="entry name" value="Winged helix-like DNA-binding domain superfamily/Winged helix DNA-binding domain"/>
    <property type="match status" value="1"/>
</dbReference>
<evidence type="ECO:0000256" key="1">
    <source>
        <dbReference type="ARBA" id="ARBA00022491"/>
    </source>
</evidence>
<evidence type="ECO:0000313" key="12">
    <source>
        <dbReference type="EMBL" id="EHM42738.1"/>
    </source>
</evidence>
<dbReference type="InterPro" id="IPR036390">
    <property type="entry name" value="WH_DNA-bd_sf"/>
</dbReference>
<feature type="domain" description="LexA repressor DNA-binding" evidence="11">
    <location>
        <begin position="1"/>
        <end position="65"/>
    </location>
</feature>
<dbReference type="RefSeq" id="WP_004847081.1">
    <property type="nucleotide sequence ID" value="NZ_JH417518.1"/>
</dbReference>
<sequence length="120" mass="13417">MQAITKKQREVLEFIKGYIRTQGMAPTLYEIADGMDFKSPNAAANHVTALEKKGAISVRRGVSRGITVMNELRTPLSIPDTADSSYWFDGVFQHMRYERDVYKSIKMAGLEVAGKSWGGE</sequence>
<keyword evidence="1" id="KW-0678">Repressor</keyword>
<dbReference type="PANTHER" id="PTHR33516">
    <property type="entry name" value="LEXA REPRESSOR"/>
    <property type="match status" value="1"/>
</dbReference>
<dbReference type="PATRIC" id="fig|1002364.3.peg.1935"/>
<dbReference type="GO" id="GO:0006281">
    <property type="term" value="P:DNA repair"/>
    <property type="evidence" value="ECO:0007669"/>
    <property type="project" value="UniProtKB-KW"/>
</dbReference>
<evidence type="ECO:0000256" key="2">
    <source>
        <dbReference type="ARBA" id="ARBA00022705"/>
    </source>
</evidence>
<keyword evidence="8" id="KW-0804">Transcription</keyword>
<evidence type="ECO:0000256" key="10">
    <source>
        <dbReference type="ARBA" id="ARBA00023236"/>
    </source>
</evidence>